<evidence type="ECO:0000313" key="2">
    <source>
        <dbReference type="Proteomes" id="UP000029692"/>
    </source>
</evidence>
<dbReference type="OrthoDB" id="350586at2"/>
<dbReference type="Proteomes" id="UP000029692">
    <property type="component" value="Unassembled WGS sequence"/>
</dbReference>
<accession>A0A098R0J1</accession>
<comment type="caution">
    <text evidence="1">The sequence shown here is derived from an EMBL/GenBank/DDBJ whole genome shotgun (WGS) entry which is preliminary data.</text>
</comment>
<dbReference type="STRING" id="1480694.DC28_03530"/>
<proteinExistence type="predicted"/>
<protein>
    <submittedName>
        <fullName evidence="1">Uncharacterized protein</fullName>
    </submittedName>
</protein>
<organism evidence="1 2">
    <name type="scientific">Spirochaeta lutea</name>
    <dbReference type="NCBI Taxonomy" id="1480694"/>
    <lineage>
        <taxon>Bacteria</taxon>
        <taxon>Pseudomonadati</taxon>
        <taxon>Spirochaetota</taxon>
        <taxon>Spirochaetia</taxon>
        <taxon>Spirochaetales</taxon>
        <taxon>Spirochaetaceae</taxon>
        <taxon>Spirochaeta</taxon>
    </lineage>
</organism>
<dbReference type="EMBL" id="JNUP01000027">
    <property type="protein sequence ID" value="KGE73464.1"/>
    <property type="molecule type" value="Genomic_DNA"/>
</dbReference>
<gene>
    <name evidence="1" type="ORF">DC28_03530</name>
</gene>
<reference evidence="1 2" key="1">
    <citation type="submission" date="2014-05" db="EMBL/GenBank/DDBJ databases">
        <title>De novo Genome Sequence of Spirocheata sp.</title>
        <authorList>
            <person name="Shivani Y."/>
            <person name="Subhash Y."/>
            <person name="Tushar L."/>
            <person name="Sasikala C."/>
            <person name="Ramana C.V."/>
        </authorList>
    </citation>
    <scope>NUCLEOTIDE SEQUENCE [LARGE SCALE GENOMIC DNA]</scope>
    <source>
        <strain evidence="1 2">JC230</strain>
    </source>
</reference>
<keyword evidence="2" id="KW-1185">Reference proteome</keyword>
<evidence type="ECO:0000313" key="1">
    <source>
        <dbReference type="EMBL" id="KGE73464.1"/>
    </source>
</evidence>
<dbReference type="AlphaFoldDB" id="A0A098R0J1"/>
<name>A0A098R0J1_9SPIO</name>
<sequence>MTRDDFIFTVGYQGNRAVIDKTLKRRYSGKSAQALLQEGLYRQAFCAALYDSGNQQGGEGMAPVLAELSQQFHRELDVESAKRLFGVHRIPEEIQKVLVL</sequence>
<dbReference type="RefSeq" id="WP_037545967.1">
    <property type="nucleotide sequence ID" value="NZ_JNUP01000027.1"/>
</dbReference>